<sequence>MKKLFFALTMIAAVSTASAQHLGTEYRLKKVVEVPGRQGIAADENYYYVSDTRGLYKFDKEWNLVQKRVQTADDPLFPNPELANHFGDIDVWNGKIYTGNEKFEYGRGYNIAISVYDANTLEWIEDIPWCAESGQVEVSGLAVDREKNMIWMSDWVDSRYVYCYSLETGKYYTKMQCRPMPYWCQGIFIADGKM</sequence>
<accession>K1U5R4</accession>
<protein>
    <submittedName>
        <fullName evidence="1">Uncharacterized protein</fullName>
    </submittedName>
</protein>
<reference evidence="1" key="1">
    <citation type="journal article" date="2013" name="Environ. Microbiol.">
        <title>Microbiota from the distal guts of lean and obese adolescents exhibit partial functional redundancy besides clear differences in community structure.</title>
        <authorList>
            <person name="Ferrer M."/>
            <person name="Ruiz A."/>
            <person name="Lanza F."/>
            <person name="Haange S.B."/>
            <person name="Oberbach A."/>
            <person name="Till H."/>
            <person name="Bargiela R."/>
            <person name="Campoy C."/>
            <person name="Segura M.T."/>
            <person name="Richter M."/>
            <person name="von Bergen M."/>
            <person name="Seifert J."/>
            <person name="Suarez A."/>
        </authorList>
    </citation>
    <scope>NUCLEOTIDE SEQUENCE</scope>
</reference>
<comment type="caution">
    <text evidence="1">The sequence shown here is derived from an EMBL/GenBank/DDBJ whole genome shotgun (WGS) entry which is preliminary data.</text>
</comment>
<organism evidence="1">
    <name type="scientific">human gut metagenome</name>
    <dbReference type="NCBI Taxonomy" id="408170"/>
    <lineage>
        <taxon>unclassified sequences</taxon>
        <taxon>metagenomes</taxon>
        <taxon>organismal metagenomes</taxon>
    </lineage>
</organism>
<feature type="non-terminal residue" evidence="1">
    <location>
        <position position="194"/>
    </location>
</feature>
<name>K1U5R4_9ZZZZ</name>
<evidence type="ECO:0000313" key="1">
    <source>
        <dbReference type="EMBL" id="EKC66836.1"/>
    </source>
</evidence>
<dbReference type="SUPFAM" id="SSF63825">
    <property type="entry name" value="YWTD domain"/>
    <property type="match status" value="1"/>
</dbReference>
<dbReference type="EMBL" id="AJWZ01003943">
    <property type="protein sequence ID" value="EKC66836.1"/>
    <property type="molecule type" value="Genomic_DNA"/>
</dbReference>
<proteinExistence type="predicted"/>
<gene>
    <name evidence="1" type="ORF">OBE_05741</name>
</gene>
<dbReference type="AlphaFoldDB" id="K1U5R4"/>